<dbReference type="EMBL" id="BLLF01000539">
    <property type="protein sequence ID" value="GFH12777.1"/>
    <property type="molecule type" value="Genomic_DNA"/>
</dbReference>
<reference evidence="2 3" key="1">
    <citation type="submission" date="2020-02" db="EMBL/GenBank/DDBJ databases">
        <title>Draft genome sequence of Haematococcus lacustris strain NIES-144.</title>
        <authorList>
            <person name="Morimoto D."/>
            <person name="Nakagawa S."/>
            <person name="Yoshida T."/>
            <person name="Sawayama S."/>
        </authorList>
    </citation>
    <scope>NUCLEOTIDE SEQUENCE [LARGE SCALE GENOMIC DNA]</scope>
    <source>
        <strain evidence="2 3">NIES-144</strain>
    </source>
</reference>
<evidence type="ECO:0000256" key="1">
    <source>
        <dbReference type="SAM" id="Coils"/>
    </source>
</evidence>
<accession>A0A699YR44</accession>
<evidence type="ECO:0000313" key="3">
    <source>
        <dbReference type="Proteomes" id="UP000485058"/>
    </source>
</evidence>
<gene>
    <name evidence="2" type="ORF">HaLaN_08527</name>
</gene>
<proteinExistence type="predicted"/>
<keyword evidence="1" id="KW-0175">Coiled coil</keyword>
<dbReference type="AlphaFoldDB" id="A0A699YR44"/>
<name>A0A699YR44_HAELA</name>
<dbReference type="Proteomes" id="UP000485058">
    <property type="component" value="Unassembled WGS sequence"/>
</dbReference>
<keyword evidence="3" id="KW-1185">Reference proteome</keyword>
<sequence length="139" mass="15028">MQAERDAATLRVAVDVTPERCRTSAKALLDEANRAQAAASTRTAQVRKLQQVVAHEAEELRTLQAFANEVELAAEQAARAGLQAELAAAQAQLLAAQQAQQDAKKEVWDAKNQSIELAAEAHQLRAQVSGLQEETVTMQ</sequence>
<evidence type="ECO:0000313" key="2">
    <source>
        <dbReference type="EMBL" id="GFH12777.1"/>
    </source>
</evidence>
<comment type="caution">
    <text evidence="2">The sequence shown here is derived from an EMBL/GenBank/DDBJ whole genome shotgun (WGS) entry which is preliminary data.</text>
</comment>
<protein>
    <submittedName>
        <fullName evidence="2">Uncharacterized protein</fullName>
    </submittedName>
</protein>
<organism evidence="2 3">
    <name type="scientific">Haematococcus lacustris</name>
    <name type="common">Green alga</name>
    <name type="synonym">Haematococcus pluvialis</name>
    <dbReference type="NCBI Taxonomy" id="44745"/>
    <lineage>
        <taxon>Eukaryota</taxon>
        <taxon>Viridiplantae</taxon>
        <taxon>Chlorophyta</taxon>
        <taxon>core chlorophytes</taxon>
        <taxon>Chlorophyceae</taxon>
        <taxon>CS clade</taxon>
        <taxon>Chlamydomonadales</taxon>
        <taxon>Haematococcaceae</taxon>
        <taxon>Haematococcus</taxon>
    </lineage>
</organism>
<feature type="coiled-coil region" evidence="1">
    <location>
        <begin position="72"/>
        <end position="134"/>
    </location>
</feature>